<dbReference type="Proteomes" id="UP000465035">
    <property type="component" value="Chromosome"/>
</dbReference>
<dbReference type="Pfam" id="PF19157">
    <property type="entry name" value="DUF5839"/>
    <property type="match status" value="1"/>
</dbReference>
<dbReference type="RefSeq" id="WP_159298824.1">
    <property type="nucleotide sequence ID" value="NZ_JBDNUS010000038.1"/>
</dbReference>
<evidence type="ECO:0000256" key="1">
    <source>
        <dbReference type="SAM" id="MobiDB-lite"/>
    </source>
</evidence>
<reference evidence="2 3" key="1">
    <citation type="submission" date="2019-12" db="EMBL/GenBank/DDBJ databases">
        <title>Lactobacillus hilgardii FLUB.</title>
        <authorList>
            <person name="Gustaw K."/>
        </authorList>
    </citation>
    <scope>NUCLEOTIDE SEQUENCE [LARGE SCALE GENOMIC DNA]</scope>
    <source>
        <strain evidence="2 3">FLUB</strain>
    </source>
</reference>
<dbReference type="EMBL" id="CP047121">
    <property type="protein sequence ID" value="QHB53351.1"/>
    <property type="molecule type" value="Genomic_DNA"/>
</dbReference>
<feature type="region of interest" description="Disordered" evidence="1">
    <location>
        <begin position="1"/>
        <end position="34"/>
    </location>
</feature>
<accession>A0A6P1EDJ0</accession>
<sequence length="159" mass="18301">MKAKELEIMADKKTISEKQSNQQHPKKSKESKEQVRRVIGGLHIRLEEDGKRTLATDHEFFWKIGKKTGNEGSELVDGFPELGRVAVVETKFGWRPVLVVREQTVTGEAAVKAADDLRHVSRFTANDVHTYHLVRPFKKYLKDNHIQDPRDEKNEKADK</sequence>
<feature type="compositionally biased region" description="Basic and acidic residues" evidence="1">
    <location>
        <begin position="1"/>
        <end position="16"/>
    </location>
</feature>
<protein>
    <submittedName>
        <fullName evidence="2">Uncharacterized protein</fullName>
    </submittedName>
</protein>
<organism evidence="2 3">
    <name type="scientific">Lentilactobacillus hilgardii</name>
    <name type="common">Lactobacillus hilgardii</name>
    <dbReference type="NCBI Taxonomy" id="1588"/>
    <lineage>
        <taxon>Bacteria</taxon>
        <taxon>Bacillati</taxon>
        <taxon>Bacillota</taxon>
        <taxon>Bacilli</taxon>
        <taxon>Lactobacillales</taxon>
        <taxon>Lactobacillaceae</taxon>
        <taxon>Lentilactobacillus</taxon>
    </lineage>
</organism>
<evidence type="ECO:0000313" key="2">
    <source>
        <dbReference type="EMBL" id="QHB53351.1"/>
    </source>
</evidence>
<dbReference type="AlphaFoldDB" id="A0A6P1EDJ0"/>
<gene>
    <name evidence="2" type="ORF">GQR93_03125</name>
</gene>
<proteinExistence type="predicted"/>
<name>A0A6P1EDJ0_LENHI</name>
<dbReference type="InterPro" id="IPR043895">
    <property type="entry name" value="DUF5839"/>
</dbReference>
<evidence type="ECO:0000313" key="3">
    <source>
        <dbReference type="Proteomes" id="UP000465035"/>
    </source>
</evidence>